<dbReference type="Proteomes" id="UP000037755">
    <property type="component" value="Unassembled WGS sequence"/>
</dbReference>
<dbReference type="PATRIC" id="fig|1202724.3.peg.4144"/>
<keyword evidence="3" id="KW-1185">Reference proteome</keyword>
<reference evidence="2 3" key="1">
    <citation type="submission" date="2015-08" db="EMBL/GenBank/DDBJ databases">
        <title>Whole genome sequence of Flavobacterium akiainvivens IK-1T, from decaying Wikstroemia oahuensis, an endemic Hawaiian shrub.</title>
        <authorList>
            <person name="Wan X."/>
            <person name="Hou S."/>
            <person name="Saito J."/>
            <person name="Donachie S."/>
        </authorList>
    </citation>
    <scope>NUCLEOTIDE SEQUENCE [LARGE SCALE GENOMIC DNA]</scope>
    <source>
        <strain evidence="2 3">IK-1</strain>
    </source>
</reference>
<name>A0A0M8MDQ6_9FLAO</name>
<evidence type="ECO:0000313" key="2">
    <source>
        <dbReference type="EMBL" id="KOS08075.1"/>
    </source>
</evidence>
<keyword evidence="1" id="KW-1133">Transmembrane helix</keyword>
<protein>
    <submittedName>
        <fullName evidence="2">Uncharacterized protein</fullName>
    </submittedName>
</protein>
<comment type="caution">
    <text evidence="2">The sequence shown here is derived from an EMBL/GenBank/DDBJ whole genome shotgun (WGS) entry which is preliminary data.</text>
</comment>
<sequence length="67" mass="7724">MNKLKVMLEYLNLPKIIAVGLVLFIPMLLLMLLLMYGPKDRTKYAMDEIRKLIRAFKSSSKPSNGRP</sequence>
<evidence type="ECO:0000256" key="1">
    <source>
        <dbReference type="SAM" id="Phobius"/>
    </source>
</evidence>
<keyword evidence="1" id="KW-0472">Membrane</keyword>
<accession>A0A0M8MDQ6</accession>
<gene>
    <name evidence="2" type="ORF">AM493_20010</name>
</gene>
<keyword evidence="1" id="KW-0812">Transmembrane</keyword>
<feature type="transmembrane region" description="Helical" evidence="1">
    <location>
        <begin position="16"/>
        <end position="36"/>
    </location>
</feature>
<organism evidence="2 3">
    <name type="scientific">Flavobacterium akiainvivens</name>
    <dbReference type="NCBI Taxonomy" id="1202724"/>
    <lineage>
        <taxon>Bacteria</taxon>
        <taxon>Pseudomonadati</taxon>
        <taxon>Bacteroidota</taxon>
        <taxon>Flavobacteriia</taxon>
        <taxon>Flavobacteriales</taxon>
        <taxon>Flavobacteriaceae</taxon>
        <taxon>Flavobacterium</taxon>
    </lineage>
</organism>
<dbReference type="EMBL" id="LIYD01000005">
    <property type="protein sequence ID" value="KOS08075.1"/>
    <property type="molecule type" value="Genomic_DNA"/>
</dbReference>
<dbReference type="AlphaFoldDB" id="A0A0M8MDQ6"/>
<evidence type="ECO:0000313" key="3">
    <source>
        <dbReference type="Proteomes" id="UP000037755"/>
    </source>
</evidence>
<proteinExistence type="predicted"/>